<name>A0A3D9Q432_9BACL</name>
<accession>A0A3D9Q432</accession>
<evidence type="ECO:0000313" key="1">
    <source>
        <dbReference type="EMBL" id="REE57503.1"/>
    </source>
</evidence>
<dbReference type="AlphaFoldDB" id="A0A3D9Q432"/>
<organism evidence="1 2">
    <name type="scientific">Paenibacillus taihuensis</name>
    <dbReference type="NCBI Taxonomy" id="1156355"/>
    <lineage>
        <taxon>Bacteria</taxon>
        <taxon>Bacillati</taxon>
        <taxon>Bacillota</taxon>
        <taxon>Bacilli</taxon>
        <taxon>Bacillales</taxon>
        <taxon>Paenibacillaceae</taxon>
        <taxon>Paenibacillus</taxon>
    </lineage>
</organism>
<reference evidence="1 2" key="1">
    <citation type="submission" date="2018-08" db="EMBL/GenBank/DDBJ databases">
        <title>Genomic Encyclopedia of Type Strains, Phase III (KMG-III): the genomes of soil and plant-associated and newly described type strains.</title>
        <authorList>
            <person name="Whitman W."/>
        </authorList>
    </citation>
    <scope>NUCLEOTIDE SEQUENCE [LARGE SCALE GENOMIC DNA]</scope>
    <source>
        <strain evidence="1 2">CGMCC 1.10966</strain>
    </source>
</reference>
<comment type="caution">
    <text evidence="1">The sequence shown here is derived from an EMBL/GenBank/DDBJ whole genome shotgun (WGS) entry which is preliminary data.</text>
</comment>
<keyword evidence="2" id="KW-1185">Reference proteome</keyword>
<gene>
    <name evidence="1" type="ORF">A8990_15312</name>
</gene>
<proteinExistence type="predicted"/>
<evidence type="ECO:0000313" key="2">
    <source>
        <dbReference type="Proteomes" id="UP000256304"/>
    </source>
</evidence>
<dbReference type="EMBL" id="QTTN01000053">
    <property type="protein sequence ID" value="REE57503.1"/>
    <property type="molecule type" value="Genomic_DNA"/>
</dbReference>
<dbReference type="Proteomes" id="UP000256304">
    <property type="component" value="Unassembled WGS sequence"/>
</dbReference>
<protein>
    <submittedName>
        <fullName evidence="1">Uncharacterized protein</fullName>
    </submittedName>
</protein>
<sequence length="53" mass="6342">MERWRLSDGDSAIRLNQQYCRTKKHAAIMRDSRLYFAFMKINNLFNCNIKCIG</sequence>